<comment type="caution">
    <text evidence="2">The sequence shown here is derived from an EMBL/GenBank/DDBJ whole genome shotgun (WGS) entry which is preliminary data.</text>
</comment>
<keyword evidence="1" id="KW-0472">Membrane</keyword>
<dbReference type="RefSeq" id="WP_146312593.1">
    <property type="nucleotide sequence ID" value="NZ_VOHE01000004.1"/>
</dbReference>
<dbReference type="AlphaFoldDB" id="A0A5C5TX77"/>
<evidence type="ECO:0000256" key="1">
    <source>
        <dbReference type="SAM" id="Phobius"/>
    </source>
</evidence>
<proteinExistence type="predicted"/>
<feature type="transmembrane region" description="Helical" evidence="1">
    <location>
        <begin position="70"/>
        <end position="88"/>
    </location>
</feature>
<organism evidence="2 3">
    <name type="scientific">Luteimonas wenzhouensis</name>
    <dbReference type="NCBI Taxonomy" id="2599615"/>
    <lineage>
        <taxon>Bacteria</taxon>
        <taxon>Pseudomonadati</taxon>
        <taxon>Pseudomonadota</taxon>
        <taxon>Gammaproteobacteria</taxon>
        <taxon>Lysobacterales</taxon>
        <taxon>Lysobacteraceae</taxon>
        <taxon>Luteimonas</taxon>
    </lineage>
</organism>
<accession>A0A5C5TX77</accession>
<keyword evidence="1" id="KW-0812">Transmembrane</keyword>
<dbReference type="EMBL" id="VOHE01000004">
    <property type="protein sequence ID" value="TWT18773.1"/>
    <property type="molecule type" value="Genomic_DNA"/>
</dbReference>
<reference evidence="2 3" key="1">
    <citation type="submission" date="2019-07" db="EMBL/GenBank/DDBJ databases">
        <title>Luteimonas sp. YD-1 nov., isolated from acidic soil.</title>
        <authorList>
            <person name="Zhou J."/>
        </authorList>
    </citation>
    <scope>NUCLEOTIDE SEQUENCE [LARGE SCALE GENOMIC DNA]</scope>
    <source>
        <strain evidence="2 3">YD-1</strain>
    </source>
</reference>
<name>A0A5C5TX77_9GAMM</name>
<keyword evidence="3" id="KW-1185">Reference proteome</keyword>
<feature type="transmembrane region" description="Helical" evidence="1">
    <location>
        <begin position="42"/>
        <end position="63"/>
    </location>
</feature>
<gene>
    <name evidence="2" type="ORF">FQY79_08990</name>
</gene>
<protein>
    <submittedName>
        <fullName evidence="2">Uncharacterized protein</fullName>
    </submittedName>
</protein>
<dbReference type="Proteomes" id="UP000315949">
    <property type="component" value="Unassembled WGS sequence"/>
</dbReference>
<keyword evidence="1" id="KW-1133">Transmembrane helix</keyword>
<evidence type="ECO:0000313" key="2">
    <source>
        <dbReference type="EMBL" id="TWT18773.1"/>
    </source>
</evidence>
<evidence type="ECO:0000313" key="3">
    <source>
        <dbReference type="Proteomes" id="UP000315949"/>
    </source>
</evidence>
<feature type="transmembrane region" description="Helical" evidence="1">
    <location>
        <begin position="94"/>
        <end position="116"/>
    </location>
</feature>
<sequence length="124" mass="12709">MTTTLFRSALATMLALAALVLVNLAGARVSDAIPALAGDARLAADLAWLWLGGLAAAWLAAALAPVAKGLHVLVLFAAVGVVAIRWALGAWGDFPAWFTIGVLAGLPLQAGAGAWLERTRRRGA</sequence>